<evidence type="ECO:0000313" key="2">
    <source>
        <dbReference type="Proteomes" id="UP000499080"/>
    </source>
</evidence>
<organism evidence="1 2">
    <name type="scientific">Araneus ventricosus</name>
    <name type="common">Orbweaver spider</name>
    <name type="synonym">Epeira ventricosa</name>
    <dbReference type="NCBI Taxonomy" id="182803"/>
    <lineage>
        <taxon>Eukaryota</taxon>
        <taxon>Metazoa</taxon>
        <taxon>Ecdysozoa</taxon>
        <taxon>Arthropoda</taxon>
        <taxon>Chelicerata</taxon>
        <taxon>Arachnida</taxon>
        <taxon>Araneae</taxon>
        <taxon>Araneomorphae</taxon>
        <taxon>Entelegynae</taxon>
        <taxon>Araneoidea</taxon>
        <taxon>Araneidae</taxon>
        <taxon>Araneus</taxon>
    </lineage>
</organism>
<keyword evidence="2" id="KW-1185">Reference proteome</keyword>
<dbReference type="Gene3D" id="3.30.420.10">
    <property type="entry name" value="Ribonuclease H-like superfamily/Ribonuclease H"/>
    <property type="match status" value="1"/>
</dbReference>
<protein>
    <recommendedName>
        <fullName evidence="3">Tc1-like transposase DDE domain-containing protein</fullName>
    </recommendedName>
</protein>
<dbReference type="AlphaFoldDB" id="A0A4Y2FU36"/>
<dbReference type="InterPro" id="IPR036397">
    <property type="entry name" value="RNaseH_sf"/>
</dbReference>
<evidence type="ECO:0008006" key="3">
    <source>
        <dbReference type="Google" id="ProtNLM"/>
    </source>
</evidence>
<name>A0A4Y2FU36_ARAVE</name>
<proteinExistence type="predicted"/>
<dbReference type="PANTHER" id="PTHR47326:SF1">
    <property type="entry name" value="HTH PSQ-TYPE DOMAIN-CONTAINING PROTEIN"/>
    <property type="match status" value="1"/>
</dbReference>
<evidence type="ECO:0000313" key="1">
    <source>
        <dbReference type="EMBL" id="GBM44773.1"/>
    </source>
</evidence>
<dbReference type="Proteomes" id="UP000499080">
    <property type="component" value="Unassembled WGS sequence"/>
</dbReference>
<sequence>MRETISIERYITILEHFVSTQLALEDRPRMEWFIQDGARPHRAEKVFRFLHEYFGNRVIALDYPKFTGTGMVWLPYSSDLTPCHYFLCGALKDTVYGNHPSMLDELESAICLACNSISFETLKDVMSNFILRLRHLIFSNGEHFANIVQRLLDFTFFRPLAKNKFFGVQLTVFVTKFSKISV</sequence>
<dbReference type="GO" id="GO:0003676">
    <property type="term" value="F:nucleic acid binding"/>
    <property type="evidence" value="ECO:0007669"/>
    <property type="project" value="InterPro"/>
</dbReference>
<reference evidence="1 2" key="1">
    <citation type="journal article" date="2019" name="Sci. Rep.">
        <title>Orb-weaving spider Araneus ventricosus genome elucidates the spidroin gene catalogue.</title>
        <authorList>
            <person name="Kono N."/>
            <person name="Nakamura H."/>
            <person name="Ohtoshi R."/>
            <person name="Moran D.A.P."/>
            <person name="Shinohara A."/>
            <person name="Yoshida Y."/>
            <person name="Fujiwara M."/>
            <person name="Mori M."/>
            <person name="Tomita M."/>
            <person name="Arakawa K."/>
        </authorList>
    </citation>
    <scope>NUCLEOTIDE SEQUENCE [LARGE SCALE GENOMIC DNA]</scope>
</reference>
<dbReference type="PANTHER" id="PTHR47326">
    <property type="entry name" value="TRANSPOSABLE ELEMENT TC3 TRANSPOSASE-LIKE PROTEIN"/>
    <property type="match status" value="1"/>
</dbReference>
<dbReference type="OrthoDB" id="9986190at2759"/>
<comment type="caution">
    <text evidence="1">The sequence shown here is derived from an EMBL/GenBank/DDBJ whole genome shotgun (WGS) entry which is preliminary data.</text>
</comment>
<gene>
    <name evidence="1" type="ORF">AVEN_164928_1</name>
</gene>
<dbReference type="EMBL" id="BGPR01001076">
    <property type="protein sequence ID" value="GBM44773.1"/>
    <property type="molecule type" value="Genomic_DNA"/>
</dbReference>
<accession>A0A4Y2FU36</accession>